<protein>
    <recommendedName>
        <fullName evidence="3">DUF7707 domain-containing protein</fullName>
    </recommendedName>
</protein>
<dbReference type="Proteomes" id="UP000323386">
    <property type="component" value="Unassembled WGS sequence"/>
</dbReference>
<reference evidence="4 5" key="1">
    <citation type="submission" date="2018-03" db="EMBL/GenBank/DDBJ databases">
        <authorList>
            <person name="Guldener U."/>
        </authorList>
    </citation>
    <scope>NUCLEOTIDE SEQUENCE [LARGE SCALE GENOMIC DNA]</scope>
    <source>
        <strain evidence="4 5">DAOM196992</strain>
    </source>
</reference>
<evidence type="ECO:0000313" key="4">
    <source>
        <dbReference type="EMBL" id="SPO39779.1"/>
    </source>
</evidence>
<feature type="region of interest" description="Disordered" evidence="1">
    <location>
        <begin position="36"/>
        <end position="73"/>
    </location>
</feature>
<name>A0A5C3F8V4_9BASI</name>
<evidence type="ECO:0000256" key="2">
    <source>
        <dbReference type="SAM" id="SignalP"/>
    </source>
</evidence>
<keyword evidence="2" id="KW-0732">Signal</keyword>
<dbReference type="OrthoDB" id="1708823at2759"/>
<proteinExistence type="predicted"/>
<feature type="signal peptide" evidence="2">
    <location>
        <begin position="1"/>
        <end position="21"/>
    </location>
</feature>
<organism evidence="4 5">
    <name type="scientific">Pseudozyma flocculosa</name>
    <dbReference type="NCBI Taxonomy" id="84751"/>
    <lineage>
        <taxon>Eukaryota</taxon>
        <taxon>Fungi</taxon>
        <taxon>Dikarya</taxon>
        <taxon>Basidiomycota</taxon>
        <taxon>Ustilaginomycotina</taxon>
        <taxon>Ustilaginomycetes</taxon>
        <taxon>Ustilaginales</taxon>
        <taxon>Ustilaginaceae</taxon>
        <taxon>Pseudozyma</taxon>
    </lineage>
</organism>
<gene>
    <name evidence="4" type="ORF">PSFLO_05260</name>
</gene>
<evidence type="ECO:0000259" key="3">
    <source>
        <dbReference type="Pfam" id="PF24808"/>
    </source>
</evidence>
<dbReference type="InterPro" id="IPR056124">
    <property type="entry name" value="DUF7707"/>
</dbReference>
<feature type="domain" description="DUF7707" evidence="3">
    <location>
        <begin position="182"/>
        <end position="286"/>
    </location>
</feature>
<dbReference type="Pfam" id="PF24808">
    <property type="entry name" value="DUF7707"/>
    <property type="match status" value="1"/>
</dbReference>
<feature type="compositionally biased region" description="Low complexity" evidence="1">
    <location>
        <begin position="51"/>
        <end position="68"/>
    </location>
</feature>
<evidence type="ECO:0000256" key="1">
    <source>
        <dbReference type="SAM" id="MobiDB-lite"/>
    </source>
</evidence>
<dbReference type="AlphaFoldDB" id="A0A5C3F8V4"/>
<evidence type="ECO:0000313" key="5">
    <source>
        <dbReference type="Proteomes" id="UP000323386"/>
    </source>
</evidence>
<sequence length="343" mass="34866">MTRALALVALLGAAAATTANAQLSISLADQASKAQPSAPASLDLGGGLTSGGAPAATQAPPTPTAQSSVATTPLPTGGSVSVVSGATVSQLTSSSINTSPAVAQGTLTYSQPPLPSSTTTIDVSALPTSLPPYGHTVSSNFTLPSATATATFATLPQLASNPYQMVFADTSGLPDYQWNLALASVPSLTKEAICRQQVDFCAKAGCVQDGAKVKDNFCETKYMGAACRCDKGDSRLQQYNWPVMLADCRGRNTACKDACQKPNLGTADKNKCTQACDANYGSNCGAPGQYAANYAVAKKGQKPSYAIIQGGNAQNDAPASQQARRWATTAVAAASAFALVVLV</sequence>
<keyword evidence="5" id="KW-1185">Reference proteome</keyword>
<accession>A0A5C3F8V4</accession>
<dbReference type="EMBL" id="OOIP01000016">
    <property type="protein sequence ID" value="SPO39779.1"/>
    <property type="molecule type" value="Genomic_DNA"/>
</dbReference>
<feature type="chain" id="PRO_5022795104" description="DUF7707 domain-containing protein" evidence="2">
    <location>
        <begin position="22"/>
        <end position="343"/>
    </location>
</feature>